<dbReference type="AlphaFoldDB" id="A0A8H3ARK0"/>
<dbReference type="Proteomes" id="UP000663826">
    <property type="component" value="Unassembled WGS sequence"/>
</dbReference>
<organism evidence="3 4">
    <name type="scientific">Rhizoctonia solani</name>
    <dbReference type="NCBI Taxonomy" id="456999"/>
    <lineage>
        <taxon>Eukaryota</taxon>
        <taxon>Fungi</taxon>
        <taxon>Dikarya</taxon>
        <taxon>Basidiomycota</taxon>
        <taxon>Agaricomycotina</taxon>
        <taxon>Agaricomycetes</taxon>
        <taxon>Cantharellales</taxon>
        <taxon>Ceratobasidiaceae</taxon>
        <taxon>Rhizoctonia</taxon>
    </lineage>
</organism>
<evidence type="ECO:0000256" key="2">
    <source>
        <dbReference type="SAM" id="Phobius"/>
    </source>
</evidence>
<evidence type="ECO:0000313" key="3">
    <source>
        <dbReference type="EMBL" id="CAE6432912.1"/>
    </source>
</evidence>
<feature type="compositionally biased region" description="Polar residues" evidence="1">
    <location>
        <begin position="182"/>
        <end position="191"/>
    </location>
</feature>
<reference evidence="3" key="1">
    <citation type="submission" date="2021-01" db="EMBL/GenBank/DDBJ databases">
        <authorList>
            <person name="Kaushik A."/>
        </authorList>
    </citation>
    <scope>NUCLEOTIDE SEQUENCE</scope>
    <source>
        <strain evidence="3">AG1-1B</strain>
    </source>
</reference>
<feature type="region of interest" description="Disordered" evidence="1">
    <location>
        <begin position="369"/>
        <end position="433"/>
    </location>
</feature>
<evidence type="ECO:0000256" key="1">
    <source>
        <dbReference type="SAM" id="MobiDB-lite"/>
    </source>
</evidence>
<keyword evidence="2" id="KW-0472">Membrane</keyword>
<keyword evidence="2" id="KW-1133">Transmembrane helix</keyword>
<feature type="region of interest" description="Disordered" evidence="1">
    <location>
        <begin position="172"/>
        <end position="191"/>
    </location>
</feature>
<accession>A0A8H3ARK0</accession>
<evidence type="ECO:0000313" key="4">
    <source>
        <dbReference type="Proteomes" id="UP000663826"/>
    </source>
</evidence>
<keyword evidence="2" id="KW-0812">Transmembrane</keyword>
<sequence length="433" mass="45900">MLTHAVRYAGTAVEGDCAAELAHFVTLVDVARQTKLAVITKDAVIRALSAAQEEDAAKAGATVLLLMENPGVVRTDKHALLYIWRRPENPLVASVVSERKHKYVHGIGTAFAFCGYLEFGYPAIIKYVNYNYDYRANNDSGFTQQVTSTLSLTEVSTTRVVVTQTSVATQTDHSSIEVAPSPHSSTRSVAGTSLTGTSLTAQTSETGAVLVPQPQSATNVGAIAGGTVAGLVALVVLLIFLIVWRRKQSSSNEEVQVPQAVYEPGSGSLYNHAYSPGAVPPTPATGDPFLTPMSQHKNVGVSYFGSNATGSLSGSNSIPRYTGLPEPQNGESTGSAIAAYSLPVPRHDIHQPRPLPMSVTPMRENATDARSWSGFGSRPSDEQNTAYSGGVDTSYQSPRGWSSYEIPNTNSAYLPDGAAPPTTNFAGTENPLH</sequence>
<protein>
    <submittedName>
        <fullName evidence="3">Uncharacterized protein</fullName>
    </submittedName>
</protein>
<name>A0A8H3ARK0_9AGAM</name>
<feature type="compositionally biased region" description="Polar residues" evidence="1">
    <location>
        <begin position="382"/>
        <end position="412"/>
    </location>
</feature>
<gene>
    <name evidence="3" type="ORF">RDB_LOCUS61512</name>
</gene>
<feature type="transmembrane region" description="Helical" evidence="2">
    <location>
        <begin position="220"/>
        <end position="244"/>
    </location>
</feature>
<comment type="caution">
    <text evidence="3">The sequence shown here is derived from an EMBL/GenBank/DDBJ whole genome shotgun (WGS) entry which is preliminary data.</text>
</comment>
<proteinExistence type="predicted"/>
<dbReference type="EMBL" id="CAJMWQ010001067">
    <property type="protein sequence ID" value="CAE6432912.1"/>
    <property type="molecule type" value="Genomic_DNA"/>
</dbReference>